<dbReference type="EC" id="4.1.2.5" evidence="6"/>
<feature type="region of interest" description="Disordered" evidence="4">
    <location>
        <begin position="1"/>
        <end position="59"/>
    </location>
</feature>
<dbReference type="SUPFAM" id="SSF53383">
    <property type="entry name" value="PLP-dependent transferases"/>
    <property type="match status" value="1"/>
</dbReference>
<dbReference type="RefSeq" id="WP_167950560.1">
    <property type="nucleotide sequence ID" value="NZ_BAAAPQ010000025.1"/>
</dbReference>
<evidence type="ECO:0000259" key="5">
    <source>
        <dbReference type="Pfam" id="PF01212"/>
    </source>
</evidence>
<keyword evidence="6" id="KW-0456">Lyase</keyword>
<dbReference type="InterPro" id="IPR015424">
    <property type="entry name" value="PyrdxlP-dep_Trfase"/>
</dbReference>
<dbReference type="GO" id="GO:0006520">
    <property type="term" value="P:amino acid metabolic process"/>
    <property type="evidence" value="ECO:0007669"/>
    <property type="project" value="InterPro"/>
</dbReference>
<dbReference type="InterPro" id="IPR001597">
    <property type="entry name" value="ArAA_b-elim_lyase/Thr_aldolase"/>
</dbReference>
<dbReference type="Pfam" id="PF01212">
    <property type="entry name" value="Beta_elim_lyase"/>
    <property type="match status" value="1"/>
</dbReference>
<keyword evidence="3" id="KW-0663">Pyridoxal phosphate</keyword>
<dbReference type="PANTHER" id="PTHR48097:SF5">
    <property type="entry name" value="LOW SPECIFICITY L-THREONINE ALDOLASE"/>
    <property type="match status" value="1"/>
</dbReference>
<organism evidence="6 7">
    <name type="scientific">Brevibacterium marinum</name>
    <dbReference type="NCBI Taxonomy" id="418643"/>
    <lineage>
        <taxon>Bacteria</taxon>
        <taxon>Bacillati</taxon>
        <taxon>Actinomycetota</taxon>
        <taxon>Actinomycetes</taxon>
        <taxon>Micrococcales</taxon>
        <taxon>Brevibacteriaceae</taxon>
        <taxon>Brevibacterium</taxon>
    </lineage>
</organism>
<sequence>MNDQTPLSQNPPAENNAAPHADQDPTDQDPTAETPRARTLPPIDTSPAAHPRNFGSDNWAGAHPEVIAAISEANVGHTPGYGGDPWTARFREVMKAHFGPSASAFPVFNGTGANVLALQSALPRWAAVITAESAHINYDETGAPEKVGGLKIIGAPTPDGKLTPEIIERSVIGRGSEHNAQPLAVSISQSTEWGTTYTADEIRAIADTAHGLDMIVHVDGSRLGNAAAYLDTDFSSLTTETGVDIVSLGGTKNGLLGAEAIVVLDDDIGLGMPFLRKMNLQLSSKMRFLSAQLSALYDGDLWRTSADHANAMARRLADGLAEAVADGRAPEISIAAEVQSNVVFVHMPPEIAARARQRFAFADWPMAENVVRLMCAFDTTDEDVDSLIAAIAGTS</sequence>
<protein>
    <submittedName>
        <fullName evidence="6">Threonine aldolase</fullName>
        <ecNumber evidence="6">4.1.2.5</ecNumber>
    </submittedName>
</protein>
<proteinExistence type="inferred from homology"/>
<dbReference type="GO" id="GO:0004793">
    <property type="term" value="F:threonine aldolase activity"/>
    <property type="evidence" value="ECO:0007669"/>
    <property type="project" value="UniProtKB-EC"/>
</dbReference>
<comment type="cofactor">
    <cofactor evidence="1">
        <name>pyridoxal 5'-phosphate</name>
        <dbReference type="ChEBI" id="CHEBI:597326"/>
    </cofactor>
</comment>
<name>A0A846S7C5_9MICO</name>
<evidence type="ECO:0000313" key="6">
    <source>
        <dbReference type="EMBL" id="NJC56727.1"/>
    </source>
</evidence>
<dbReference type="Gene3D" id="3.90.1150.10">
    <property type="entry name" value="Aspartate Aminotransferase, domain 1"/>
    <property type="match status" value="1"/>
</dbReference>
<accession>A0A846S7C5</accession>
<dbReference type="InterPro" id="IPR015422">
    <property type="entry name" value="PyrdxlP-dep_Trfase_small"/>
</dbReference>
<comment type="similarity">
    <text evidence="2">Belongs to the threonine aldolase family.</text>
</comment>
<comment type="caution">
    <text evidence="6">The sequence shown here is derived from an EMBL/GenBank/DDBJ whole genome shotgun (WGS) entry which is preliminary data.</text>
</comment>
<evidence type="ECO:0000256" key="3">
    <source>
        <dbReference type="ARBA" id="ARBA00022898"/>
    </source>
</evidence>
<evidence type="ECO:0000256" key="4">
    <source>
        <dbReference type="SAM" id="MobiDB-lite"/>
    </source>
</evidence>
<dbReference type="PANTHER" id="PTHR48097">
    <property type="entry name" value="L-THREONINE ALDOLASE-RELATED"/>
    <property type="match status" value="1"/>
</dbReference>
<dbReference type="EMBL" id="JAATJN010000001">
    <property type="protein sequence ID" value="NJC56727.1"/>
    <property type="molecule type" value="Genomic_DNA"/>
</dbReference>
<gene>
    <name evidence="6" type="ORF">BKA07_001762</name>
</gene>
<dbReference type="InterPro" id="IPR015421">
    <property type="entry name" value="PyrdxlP-dep_Trfase_major"/>
</dbReference>
<evidence type="ECO:0000256" key="1">
    <source>
        <dbReference type="ARBA" id="ARBA00001933"/>
    </source>
</evidence>
<evidence type="ECO:0000256" key="2">
    <source>
        <dbReference type="ARBA" id="ARBA00006966"/>
    </source>
</evidence>
<keyword evidence="7" id="KW-1185">Reference proteome</keyword>
<reference evidence="6 7" key="1">
    <citation type="submission" date="2020-03" db="EMBL/GenBank/DDBJ databases">
        <title>Sequencing the genomes of 1000 actinobacteria strains.</title>
        <authorList>
            <person name="Klenk H.-P."/>
        </authorList>
    </citation>
    <scope>NUCLEOTIDE SEQUENCE [LARGE SCALE GENOMIC DNA]</scope>
    <source>
        <strain evidence="6 7">DSM 18964</strain>
    </source>
</reference>
<dbReference type="Gene3D" id="3.40.640.10">
    <property type="entry name" value="Type I PLP-dependent aspartate aminotransferase-like (Major domain)"/>
    <property type="match status" value="1"/>
</dbReference>
<dbReference type="Proteomes" id="UP000576792">
    <property type="component" value="Unassembled WGS sequence"/>
</dbReference>
<dbReference type="AlphaFoldDB" id="A0A846S7C5"/>
<feature type="domain" description="Aromatic amino acid beta-eliminating lyase/threonine aldolase" evidence="5">
    <location>
        <begin position="54"/>
        <end position="325"/>
    </location>
</feature>
<evidence type="ECO:0000313" key="7">
    <source>
        <dbReference type="Proteomes" id="UP000576792"/>
    </source>
</evidence>
<feature type="compositionally biased region" description="Low complexity" evidence="4">
    <location>
        <begin position="10"/>
        <end position="19"/>
    </location>
</feature>